<evidence type="ECO:0000313" key="5">
    <source>
        <dbReference type="Proteomes" id="UP000001514"/>
    </source>
</evidence>
<proteinExistence type="predicted"/>
<dbReference type="Proteomes" id="UP000001514">
    <property type="component" value="Unassembled WGS sequence"/>
</dbReference>
<accession>D8RRY7</accession>
<dbReference type="PROSITE" id="PS50985">
    <property type="entry name" value="GRAS"/>
    <property type="match status" value="1"/>
</dbReference>
<name>D8RRY7_SELML</name>
<dbReference type="InParanoid" id="D8RRY7"/>
<evidence type="ECO:0000256" key="3">
    <source>
        <dbReference type="SAM" id="MobiDB-lite"/>
    </source>
</evidence>
<protein>
    <submittedName>
        <fullName evidence="4">GRAS family protein</fullName>
    </submittedName>
</protein>
<gene>
    <name evidence="4" type="ORF">SELMODRAFT_449951</name>
</gene>
<keyword evidence="1" id="KW-0805">Transcription regulation</keyword>
<feature type="compositionally biased region" description="Polar residues" evidence="3">
    <location>
        <begin position="205"/>
        <end position="220"/>
    </location>
</feature>
<dbReference type="KEGG" id="smo:SELMODRAFT_449951"/>
<evidence type="ECO:0000313" key="4">
    <source>
        <dbReference type="EMBL" id="EFJ24780.1"/>
    </source>
</evidence>
<dbReference type="GO" id="GO:0003700">
    <property type="term" value="F:DNA-binding transcription factor activity"/>
    <property type="evidence" value="ECO:0000318"/>
    <property type="project" value="GO_Central"/>
</dbReference>
<organism evidence="5">
    <name type="scientific">Selaginella moellendorffii</name>
    <name type="common">Spikemoss</name>
    <dbReference type="NCBI Taxonomy" id="88036"/>
    <lineage>
        <taxon>Eukaryota</taxon>
        <taxon>Viridiplantae</taxon>
        <taxon>Streptophyta</taxon>
        <taxon>Embryophyta</taxon>
        <taxon>Tracheophyta</taxon>
        <taxon>Lycopodiopsida</taxon>
        <taxon>Selaginellales</taxon>
        <taxon>Selaginellaceae</taxon>
        <taxon>Selaginella</taxon>
    </lineage>
</organism>
<dbReference type="InterPro" id="IPR005202">
    <property type="entry name" value="TF_GRAS"/>
</dbReference>
<dbReference type="AlphaFoldDB" id="D8RRY7"/>
<feature type="region of interest" description="Disordered" evidence="3">
    <location>
        <begin position="154"/>
        <end position="255"/>
    </location>
</feature>
<dbReference type="Pfam" id="PF03514">
    <property type="entry name" value="GRAS"/>
    <property type="match status" value="1"/>
</dbReference>
<dbReference type="PANTHER" id="PTHR31636">
    <property type="entry name" value="OSJNBA0084A10.13 PROTEIN-RELATED"/>
    <property type="match status" value="1"/>
</dbReference>
<evidence type="ECO:0000256" key="1">
    <source>
        <dbReference type="ARBA" id="ARBA00023015"/>
    </source>
</evidence>
<feature type="compositionally biased region" description="Basic and acidic residues" evidence="3">
    <location>
        <begin position="223"/>
        <end position="234"/>
    </location>
</feature>
<dbReference type="GO" id="GO:0005634">
    <property type="term" value="C:nucleus"/>
    <property type="evidence" value="ECO:0000318"/>
    <property type="project" value="GO_Central"/>
</dbReference>
<keyword evidence="2" id="KW-0804">Transcription</keyword>
<dbReference type="eggNOG" id="ENOG502QSQ6">
    <property type="taxonomic scope" value="Eukaryota"/>
</dbReference>
<dbReference type="HOGENOM" id="CLU_398177_0_0_1"/>
<dbReference type="OMA" id="VSATAWI"/>
<dbReference type="Gramene" id="EFJ24780">
    <property type="protein sequence ID" value="EFJ24780"/>
    <property type="gene ID" value="SELMODRAFT_449951"/>
</dbReference>
<evidence type="ECO:0000256" key="2">
    <source>
        <dbReference type="ARBA" id="ARBA00023163"/>
    </source>
</evidence>
<feature type="compositionally biased region" description="Low complexity" evidence="3">
    <location>
        <begin position="189"/>
        <end position="204"/>
    </location>
</feature>
<dbReference type="GO" id="GO:0043565">
    <property type="term" value="F:sequence-specific DNA binding"/>
    <property type="evidence" value="ECO:0000318"/>
    <property type="project" value="GO_Central"/>
</dbReference>
<sequence>MADRPRANGASSSSMRELVSPLAIKLQQVWLQTQFRPSRDSNAAVDLPLPSPGGAAGSVGDVGNFSPSPPTLTSPVNAAAMAVAGTPSSSSESGDDSWGCVAMEPRVSGVDENAVLQYIDSMLMENQIGEQACLDLEVSVGALQAELAELIQTSPPEVSPNLDWRSDISSSAGYGASQPSPSQLPPAPQGSSSRRNSPSSLLGSWTSQPSFAVDNPSTSSLHHHQENTVERNRESLQPSPSLKKRSHGETSASGSGFQMVGFFERQNLFGLDWNGRSNGIAAAGATTQGFPNRPPRLIVQRSENYTRLWDRMGLRSHLLDKLVLCGEAVWSDDFGSALAIMEELREQAGPEGDATQRVVHYFLHALNARMSNTGSRFYSVMCKARPSIAETLKAVQMILKHTPFLGLPHFFTNQIILEAIKGERKVHIVDFGIMYGLQWPALLQLLAERKEGPPQLRITGVDLPPRALNNHSGRIRETGSRLKRCAQDWGIPFKFRSLSCAWESMEPGLLQLKDDEVLIISCSFKQTNLFDGSVIAESPKLQWLTRIRNLHPKVFIQSLASSNFAGPIFLQRFQEALVHHAAVFAAMDACISRMLPERRVIEQDKYGREIMNIIACEGLDRVERSETHQQWHHLAVKAGLEVIPLSPALFEESKAFARFYNRDLTVNRDGEWMWLGWRDQIIHAYSAWRAAT</sequence>
<keyword evidence="5" id="KW-1185">Reference proteome</keyword>
<dbReference type="OrthoDB" id="47276at2759"/>
<dbReference type="EMBL" id="GL377588">
    <property type="protein sequence ID" value="EFJ24780.1"/>
    <property type="molecule type" value="Genomic_DNA"/>
</dbReference>
<reference evidence="4 5" key="1">
    <citation type="journal article" date="2011" name="Science">
        <title>The Selaginella genome identifies genetic changes associated with the evolution of vascular plants.</title>
        <authorList>
            <person name="Banks J.A."/>
            <person name="Nishiyama T."/>
            <person name="Hasebe M."/>
            <person name="Bowman J.L."/>
            <person name="Gribskov M."/>
            <person name="dePamphilis C."/>
            <person name="Albert V.A."/>
            <person name="Aono N."/>
            <person name="Aoyama T."/>
            <person name="Ambrose B.A."/>
            <person name="Ashton N.W."/>
            <person name="Axtell M.J."/>
            <person name="Barker E."/>
            <person name="Barker M.S."/>
            <person name="Bennetzen J.L."/>
            <person name="Bonawitz N.D."/>
            <person name="Chapple C."/>
            <person name="Cheng C."/>
            <person name="Correa L.G."/>
            <person name="Dacre M."/>
            <person name="DeBarry J."/>
            <person name="Dreyer I."/>
            <person name="Elias M."/>
            <person name="Engstrom E.M."/>
            <person name="Estelle M."/>
            <person name="Feng L."/>
            <person name="Finet C."/>
            <person name="Floyd S.K."/>
            <person name="Frommer W.B."/>
            <person name="Fujita T."/>
            <person name="Gramzow L."/>
            <person name="Gutensohn M."/>
            <person name="Harholt J."/>
            <person name="Hattori M."/>
            <person name="Heyl A."/>
            <person name="Hirai T."/>
            <person name="Hiwatashi Y."/>
            <person name="Ishikawa M."/>
            <person name="Iwata M."/>
            <person name="Karol K.G."/>
            <person name="Koehler B."/>
            <person name="Kolukisaoglu U."/>
            <person name="Kubo M."/>
            <person name="Kurata T."/>
            <person name="Lalonde S."/>
            <person name="Li K."/>
            <person name="Li Y."/>
            <person name="Litt A."/>
            <person name="Lyons E."/>
            <person name="Manning G."/>
            <person name="Maruyama T."/>
            <person name="Michael T.P."/>
            <person name="Mikami K."/>
            <person name="Miyazaki S."/>
            <person name="Morinaga S."/>
            <person name="Murata T."/>
            <person name="Mueller-Roeber B."/>
            <person name="Nelson D.R."/>
            <person name="Obara M."/>
            <person name="Oguri Y."/>
            <person name="Olmstead R.G."/>
            <person name="Onodera N."/>
            <person name="Petersen B.L."/>
            <person name="Pils B."/>
            <person name="Prigge M."/>
            <person name="Rensing S.A."/>
            <person name="Riano-Pachon D.M."/>
            <person name="Roberts A.W."/>
            <person name="Sato Y."/>
            <person name="Scheller H.V."/>
            <person name="Schulz B."/>
            <person name="Schulz C."/>
            <person name="Shakirov E.V."/>
            <person name="Shibagaki N."/>
            <person name="Shinohara N."/>
            <person name="Shippen D.E."/>
            <person name="Soerensen I."/>
            <person name="Sotooka R."/>
            <person name="Sugimoto N."/>
            <person name="Sugita M."/>
            <person name="Sumikawa N."/>
            <person name="Tanurdzic M."/>
            <person name="Theissen G."/>
            <person name="Ulvskov P."/>
            <person name="Wakazuki S."/>
            <person name="Weng J.K."/>
            <person name="Willats W.W."/>
            <person name="Wipf D."/>
            <person name="Wolf P.G."/>
            <person name="Yang L."/>
            <person name="Zimmer A.D."/>
            <person name="Zhu Q."/>
            <person name="Mitros T."/>
            <person name="Hellsten U."/>
            <person name="Loque D."/>
            <person name="Otillar R."/>
            <person name="Salamov A."/>
            <person name="Schmutz J."/>
            <person name="Shapiro H."/>
            <person name="Lindquist E."/>
            <person name="Lucas S."/>
            <person name="Rokhsar D."/>
            <person name="Grigoriev I.V."/>
        </authorList>
    </citation>
    <scope>NUCLEOTIDE SEQUENCE [LARGE SCALE GENOMIC DNA]</scope>
</reference>
<dbReference type="GO" id="GO:0006355">
    <property type="term" value="P:regulation of DNA-templated transcription"/>
    <property type="evidence" value="ECO:0000318"/>
    <property type="project" value="GO_Central"/>
</dbReference>